<dbReference type="AlphaFoldDB" id="A0A9P0ZIF5"/>
<comment type="similarity">
    <text evidence="2">Belongs to the protein prenyltransferase subunit alpha family.</text>
</comment>
<accession>A0A9P0ZIF5</accession>
<keyword evidence="6" id="KW-0808">Transferase</keyword>
<dbReference type="SUPFAM" id="SSF48439">
    <property type="entry name" value="Protein prenylyltransferase"/>
    <property type="match status" value="1"/>
</dbReference>
<evidence type="ECO:0000256" key="10">
    <source>
        <dbReference type="ARBA" id="ARBA00041392"/>
    </source>
</evidence>
<evidence type="ECO:0000256" key="6">
    <source>
        <dbReference type="ARBA" id="ARBA00022679"/>
    </source>
</evidence>
<evidence type="ECO:0000256" key="5">
    <source>
        <dbReference type="ARBA" id="ARBA00022602"/>
    </source>
</evidence>
<protein>
    <recommendedName>
        <fullName evidence="9">Protein farnesyltransferase/geranylgeranyltransferase type-1 subunit alpha</fullName>
        <ecNumber evidence="4">2.5.1.58</ecNumber>
        <ecNumber evidence="3">2.5.1.59</ecNumber>
    </recommendedName>
    <alternativeName>
        <fullName evidence="12">CAAX farnesyltransferase subunit alpha</fullName>
    </alternativeName>
    <alternativeName>
        <fullName evidence="11">FTase-alpha</fullName>
    </alternativeName>
    <alternativeName>
        <fullName evidence="10">Ras proteins prenyltransferase subunit alpha</fullName>
    </alternativeName>
    <alternativeName>
        <fullName evidence="13">Type I protein geranyl-geranyltransferase subunit alpha</fullName>
    </alternativeName>
</protein>
<dbReference type="GO" id="GO:0004662">
    <property type="term" value="F:CAAX-protein geranylgeranyltransferase activity"/>
    <property type="evidence" value="ECO:0007669"/>
    <property type="project" value="UniProtKB-EC"/>
</dbReference>
<dbReference type="GO" id="GO:0004660">
    <property type="term" value="F:protein farnesyltransferase activity"/>
    <property type="evidence" value="ECO:0007669"/>
    <property type="project" value="UniProtKB-EC"/>
</dbReference>
<dbReference type="GO" id="GO:0005953">
    <property type="term" value="C:CAAX-protein geranylgeranyltransferase complex"/>
    <property type="evidence" value="ECO:0007669"/>
    <property type="project" value="TreeGrafter"/>
</dbReference>
<dbReference type="PROSITE" id="PS51147">
    <property type="entry name" value="PFTA"/>
    <property type="match status" value="5"/>
</dbReference>
<keyword evidence="8" id="KW-0460">Magnesium</keyword>
<evidence type="ECO:0000256" key="3">
    <source>
        <dbReference type="ARBA" id="ARBA00012700"/>
    </source>
</evidence>
<dbReference type="PANTHER" id="PTHR11129:SF1">
    <property type="entry name" value="PROTEIN FARNESYLTRANSFERASE_GERANYLGERANYLTRANSFERASE TYPE-1 SUBUNIT ALPHA"/>
    <property type="match status" value="1"/>
</dbReference>
<evidence type="ECO:0000256" key="11">
    <source>
        <dbReference type="ARBA" id="ARBA00042436"/>
    </source>
</evidence>
<comment type="catalytic activity">
    <reaction evidence="14">
        <text>L-cysteinyl-[protein] + (2E,6E)-farnesyl diphosphate = S-(2E,6E)-farnesyl-L-cysteinyl-[protein] + diphosphate</text>
        <dbReference type="Rhea" id="RHEA:13345"/>
        <dbReference type="Rhea" id="RHEA-COMP:10131"/>
        <dbReference type="Rhea" id="RHEA-COMP:11535"/>
        <dbReference type="ChEBI" id="CHEBI:29950"/>
        <dbReference type="ChEBI" id="CHEBI:33019"/>
        <dbReference type="ChEBI" id="CHEBI:86019"/>
        <dbReference type="ChEBI" id="CHEBI:175763"/>
        <dbReference type="EC" id="2.5.1.58"/>
    </reaction>
</comment>
<keyword evidence="18" id="KW-1185">Reference proteome</keyword>
<proteinExistence type="inferred from homology"/>
<dbReference type="PANTHER" id="PTHR11129">
    <property type="entry name" value="PROTEIN FARNESYLTRANSFERASE ALPHA SUBUNIT/RAB GERANYLGERANYL TRANSFERASE ALPHA SUBUNIT"/>
    <property type="match status" value="1"/>
</dbReference>
<comment type="function">
    <text evidence="16">Essential subunit of both the farnesyltransferase and the geranylgeranyltransferase complex. Contributes to the transfer of a farnesyl or geranylgeranyl moiety from farnesyl or geranylgeranyl diphosphate to a cysteine at the fourth position from the C-terminus of several proteins having the C-terminal sequence Cys-aliphatic-aliphatic-X.</text>
</comment>
<evidence type="ECO:0000256" key="7">
    <source>
        <dbReference type="ARBA" id="ARBA00022737"/>
    </source>
</evidence>
<evidence type="ECO:0000256" key="2">
    <source>
        <dbReference type="ARBA" id="ARBA00006734"/>
    </source>
</evidence>
<dbReference type="OrthoDB" id="272289at2759"/>
<dbReference type="EMBL" id="CAMAPE010000038">
    <property type="protein sequence ID" value="CAH9101285.1"/>
    <property type="molecule type" value="Genomic_DNA"/>
</dbReference>
<dbReference type="FunFam" id="1.25.40.120:FF:000004">
    <property type="entry name" value="Protein farnesyltransferase/geranylgeranyltransferase type-1 subunit alpha"/>
    <property type="match status" value="1"/>
</dbReference>
<evidence type="ECO:0000256" key="16">
    <source>
        <dbReference type="ARBA" id="ARBA00055749"/>
    </source>
</evidence>
<dbReference type="InterPro" id="IPR002088">
    <property type="entry name" value="Prenyl_trans_a"/>
</dbReference>
<reference evidence="17" key="1">
    <citation type="submission" date="2022-07" db="EMBL/GenBank/DDBJ databases">
        <authorList>
            <person name="Macas J."/>
            <person name="Novak P."/>
            <person name="Neumann P."/>
        </authorList>
    </citation>
    <scope>NUCLEOTIDE SEQUENCE</scope>
</reference>
<keyword evidence="7" id="KW-0677">Repeat</keyword>
<organism evidence="17 18">
    <name type="scientific">Cuscuta europaea</name>
    <name type="common">European dodder</name>
    <dbReference type="NCBI Taxonomy" id="41803"/>
    <lineage>
        <taxon>Eukaryota</taxon>
        <taxon>Viridiplantae</taxon>
        <taxon>Streptophyta</taxon>
        <taxon>Embryophyta</taxon>
        <taxon>Tracheophyta</taxon>
        <taxon>Spermatophyta</taxon>
        <taxon>Magnoliopsida</taxon>
        <taxon>eudicotyledons</taxon>
        <taxon>Gunneridae</taxon>
        <taxon>Pentapetalae</taxon>
        <taxon>asterids</taxon>
        <taxon>lamiids</taxon>
        <taxon>Solanales</taxon>
        <taxon>Convolvulaceae</taxon>
        <taxon>Cuscuteae</taxon>
        <taxon>Cuscuta</taxon>
        <taxon>Cuscuta subgen. Cuscuta</taxon>
    </lineage>
</organism>
<dbReference type="Proteomes" id="UP001152484">
    <property type="component" value="Unassembled WGS sequence"/>
</dbReference>
<comment type="catalytic activity">
    <reaction evidence="15">
        <text>geranylgeranyl diphosphate + L-cysteinyl-[protein] = S-geranylgeranyl-L-cysteinyl-[protein] + diphosphate</text>
        <dbReference type="Rhea" id="RHEA:21240"/>
        <dbReference type="Rhea" id="RHEA-COMP:10131"/>
        <dbReference type="Rhea" id="RHEA-COMP:11537"/>
        <dbReference type="ChEBI" id="CHEBI:29950"/>
        <dbReference type="ChEBI" id="CHEBI:33019"/>
        <dbReference type="ChEBI" id="CHEBI:57533"/>
        <dbReference type="ChEBI" id="CHEBI:86021"/>
        <dbReference type="EC" id="2.5.1.59"/>
    </reaction>
</comment>
<evidence type="ECO:0000256" key="8">
    <source>
        <dbReference type="ARBA" id="ARBA00022842"/>
    </source>
</evidence>
<comment type="caution">
    <text evidence="17">The sequence shown here is derived from an EMBL/GenBank/DDBJ whole genome shotgun (WGS) entry which is preliminary data.</text>
</comment>
<dbReference type="EC" id="2.5.1.58" evidence="4"/>
<evidence type="ECO:0000256" key="9">
    <source>
        <dbReference type="ARBA" id="ARBA00040965"/>
    </source>
</evidence>
<evidence type="ECO:0000256" key="4">
    <source>
        <dbReference type="ARBA" id="ARBA00012702"/>
    </source>
</evidence>
<evidence type="ECO:0000256" key="1">
    <source>
        <dbReference type="ARBA" id="ARBA00001946"/>
    </source>
</evidence>
<sequence length="346" mass="40053">MAPEEDRRRRILFKDRPEWADVRPVRQDDGPNPVVSIVYNEEFSDAMGYFRAVYLTDERSTRALQLTTEALGLNPANYTIWQFRRLVLEALGSDLHEELEFVDRIAGGNPKNYQIWHHRRWVAEKLGTDVMHKELEFTKKVFDQDAKNYHAWSHRQWVLQTLGGWEDELSYCHQLLKDDVYNNSAWNQRYFVVTRSPLLVGGLVAMRESEVRYAVEAIKGTPDNESPWRYLRGLYKGDVQSLMRDPQVTSTVLEVLTSKANNRVHALSMLLDLWCHGFEPSPELISAVHDLSSSPNSSCSNLGEMITSILETIDPIRTNYWNWRKTTFPAQSSHPQNEDRLAGLSL</sequence>
<comment type="cofactor">
    <cofactor evidence="1">
        <name>Mg(2+)</name>
        <dbReference type="ChEBI" id="CHEBI:18420"/>
    </cofactor>
</comment>
<evidence type="ECO:0000256" key="14">
    <source>
        <dbReference type="ARBA" id="ARBA00050225"/>
    </source>
</evidence>
<dbReference type="Pfam" id="PF01239">
    <property type="entry name" value="PPTA"/>
    <property type="match status" value="4"/>
</dbReference>
<evidence type="ECO:0000313" key="18">
    <source>
        <dbReference type="Proteomes" id="UP001152484"/>
    </source>
</evidence>
<dbReference type="EC" id="2.5.1.59" evidence="3"/>
<evidence type="ECO:0000256" key="13">
    <source>
        <dbReference type="ARBA" id="ARBA00043219"/>
    </source>
</evidence>
<evidence type="ECO:0000256" key="12">
    <source>
        <dbReference type="ARBA" id="ARBA00043086"/>
    </source>
</evidence>
<dbReference type="GO" id="GO:0005965">
    <property type="term" value="C:protein farnesyltransferase complex"/>
    <property type="evidence" value="ECO:0007669"/>
    <property type="project" value="TreeGrafter"/>
</dbReference>
<evidence type="ECO:0000313" key="17">
    <source>
        <dbReference type="EMBL" id="CAH9101285.1"/>
    </source>
</evidence>
<keyword evidence="5" id="KW-0637">Prenyltransferase</keyword>
<dbReference type="Gene3D" id="1.25.40.120">
    <property type="entry name" value="Protein prenylyltransferase"/>
    <property type="match status" value="1"/>
</dbReference>
<evidence type="ECO:0000256" key="15">
    <source>
        <dbReference type="ARBA" id="ARBA00050428"/>
    </source>
</evidence>
<gene>
    <name evidence="17" type="ORF">CEURO_LOCUS15309</name>
</gene>
<name>A0A9P0ZIF5_CUSEU</name>